<dbReference type="SUPFAM" id="SSF49854">
    <property type="entry name" value="Spermadhesin, CUB domain"/>
    <property type="match status" value="2"/>
</dbReference>
<dbReference type="Pfam" id="PF01421">
    <property type="entry name" value="Reprolysin"/>
    <property type="match status" value="1"/>
</dbReference>
<evidence type="ECO:0000256" key="7">
    <source>
        <dbReference type="ARBA" id="ARBA00022729"/>
    </source>
</evidence>
<keyword evidence="12" id="KW-0865">Zymogen</keyword>
<dbReference type="PROSITE" id="PS50215">
    <property type="entry name" value="ADAM_MEPRO"/>
    <property type="match status" value="1"/>
</dbReference>
<dbReference type="InterPro" id="IPR035914">
    <property type="entry name" value="Sperma_CUB_dom_sf"/>
</dbReference>
<feature type="binding site" evidence="16 18">
    <location>
        <position position="336"/>
    </location>
    <ligand>
        <name>Zn(2+)</name>
        <dbReference type="ChEBI" id="CHEBI:29105"/>
        <note>catalytic</note>
    </ligand>
</feature>
<feature type="binding site" evidence="16">
    <location>
        <position position="186"/>
    </location>
    <ligand>
        <name>Ca(2+)</name>
        <dbReference type="ChEBI" id="CHEBI:29108"/>
        <label>2</label>
    </ligand>
</feature>
<evidence type="ECO:0008006" key="25">
    <source>
        <dbReference type="Google" id="ProtNLM"/>
    </source>
</evidence>
<keyword evidence="8" id="KW-0677">Repeat</keyword>
<feature type="binding site" evidence="16">
    <location>
        <position position="276"/>
    </location>
    <ligand>
        <name>Ca(2+)</name>
        <dbReference type="ChEBI" id="CHEBI:29108"/>
        <label>1</label>
    </ligand>
</feature>
<dbReference type="Pfam" id="PF05986">
    <property type="entry name" value="ADAMTS_spacer1"/>
    <property type="match status" value="1"/>
</dbReference>
<feature type="disulfide bond" evidence="17">
    <location>
        <begin position="512"/>
        <end position="524"/>
    </location>
</feature>
<dbReference type="InterPro" id="IPR036383">
    <property type="entry name" value="TSP1_rpt_sf"/>
</dbReference>
<evidence type="ECO:0000259" key="20">
    <source>
        <dbReference type="PROSITE" id="PS01180"/>
    </source>
</evidence>
<dbReference type="Pfam" id="PF19236">
    <property type="entry name" value="ADAMTS_CR_3"/>
    <property type="match status" value="1"/>
</dbReference>
<dbReference type="FunFam" id="2.20.100.10:FF:000001">
    <property type="entry name" value="semaphorin-5A isoform X1"/>
    <property type="match status" value="1"/>
</dbReference>
<keyword evidence="4" id="KW-0645">Protease</keyword>
<dbReference type="InterPro" id="IPR002870">
    <property type="entry name" value="Peptidase_M12B_N"/>
</dbReference>
<evidence type="ECO:0000259" key="21">
    <source>
        <dbReference type="PROSITE" id="PS50215"/>
    </source>
</evidence>
<name>A0A2T7NKI7_POMCA</name>
<evidence type="ECO:0000256" key="18">
    <source>
        <dbReference type="PROSITE-ProRule" id="PRU00276"/>
    </source>
</evidence>
<feature type="binding site" evidence="16">
    <location>
        <position position="386"/>
    </location>
    <ligand>
        <name>Ca(2+)</name>
        <dbReference type="ChEBI" id="CHEBI:29108"/>
        <label>2</label>
    </ligand>
</feature>
<reference evidence="23 24" key="1">
    <citation type="submission" date="2018-04" db="EMBL/GenBank/DDBJ databases">
        <title>The genome of golden apple snail Pomacea canaliculata provides insight into stress tolerance and invasive adaptation.</title>
        <authorList>
            <person name="Liu C."/>
            <person name="Liu B."/>
            <person name="Ren Y."/>
            <person name="Zhang Y."/>
            <person name="Wang H."/>
            <person name="Li S."/>
            <person name="Jiang F."/>
            <person name="Yin L."/>
            <person name="Zhang G."/>
            <person name="Qian W."/>
            <person name="Fan W."/>
        </authorList>
    </citation>
    <scope>NUCLEOTIDE SEQUENCE [LARGE SCALE GENOMIC DNA]</scope>
    <source>
        <strain evidence="23">SZHN2017</strain>
        <tissue evidence="23">Muscle</tissue>
    </source>
</reference>
<feature type="disulfide bond" evidence="19">
    <location>
        <begin position="1003"/>
        <end position="1037"/>
    </location>
</feature>
<evidence type="ECO:0000313" key="23">
    <source>
        <dbReference type="EMBL" id="PVD21683.1"/>
    </source>
</evidence>
<dbReference type="GO" id="GO:0004222">
    <property type="term" value="F:metalloendopeptidase activity"/>
    <property type="evidence" value="ECO:0007669"/>
    <property type="project" value="InterPro"/>
</dbReference>
<feature type="active site" evidence="15 18">
    <location>
        <position position="327"/>
    </location>
</feature>
<dbReference type="SUPFAM" id="SSF55486">
    <property type="entry name" value="Metalloproteases ('zincins'), catalytic domain"/>
    <property type="match status" value="1"/>
</dbReference>
<dbReference type="SMART" id="SM00608">
    <property type="entry name" value="ACR"/>
    <property type="match status" value="1"/>
</dbReference>
<dbReference type="SMART" id="SM00209">
    <property type="entry name" value="TSP1"/>
    <property type="match status" value="4"/>
</dbReference>
<feature type="disulfide bond" evidence="17">
    <location>
        <begin position="461"/>
        <end position="472"/>
    </location>
</feature>
<dbReference type="GO" id="GO:0046872">
    <property type="term" value="F:metal ion binding"/>
    <property type="evidence" value="ECO:0007669"/>
    <property type="project" value="UniProtKB-KW"/>
</dbReference>
<keyword evidence="6 16" id="KW-0479">Metal-binding</keyword>
<dbReference type="GO" id="GO:0030198">
    <property type="term" value="P:extracellular matrix organization"/>
    <property type="evidence" value="ECO:0007669"/>
    <property type="project" value="InterPro"/>
</dbReference>
<comment type="caution">
    <text evidence="23">The sequence shown here is derived from an EMBL/GenBank/DDBJ whole genome shotgun (WGS) entry which is preliminary data.</text>
</comment>
<feature type="domain" description="ShKT" evidence="22">
    <location>
        <begin position="1003"/>
        <end position="1037"/>
    </location>
</feature>
<dbReference type="EMBL" id="PZQS01000011">
    <property type="protein sequence ID" value="PVD21683.1"/>
    <property type="molecule type" value="Genomic_DNA"/>
</dbReference>
<dbReference type="Proteomes" id="UP000245119">
    <property type="component" value="Linkage Group LG11"/>
</dbReference>
<feature type="disulfide bond" evidence="17">
    <location>
        <begin position="434"/>
        <end position="467"/>
    </location>
</feature>
<feature type="binding site" evidence="16">
    <location>
        <position position="386"/>
    </location>
    <ligand>
        <name>Ca(2+)</name>
        <dbReference type="ChEBI" id="CHEBI:29108"/>
        <label>1</label>
    </ligand>
</feature>
<feature type="disulfide bond" evidence="17">
    <location>
        <begin position="409"/>
        <end position="439"/>
    </location>
</feature>
<feature type="domain" description="CUB" evidence="20">
    <location>
        <begin position="1260"/>
        <end position="1368"/>
    </location>
</feature>
<dbReference type="CDD" id="cd04273">
    <property type="entry name" value="ZnMc_ADAMTS_like"/>
    <property type="match status" value="1"/>
</dbReference>
<dbReference type="SMART" id="SM00254">
    <property type="entry name" value="ShKT"/>
    <property type="match status" value="3"/>
</dbReference>
<evidence type="ECO:0000256" key="19">
    <source>
        <dbReference type="PROSITE-ProRule" id="PRU01005"/>
    </source>
</evidence>
<dbReference type="Pfam" id="PF00090">
    <property type="entry name" value="TSP_1"/>
    <property type="match status" value="1"/>
</dbReference>
<dbReference type="InterPro" id="IPR045371">
    <property type="entry name" value="ADAMTS_CR_3"/>
</dbReference>
<dbReference type="CDD" id="cd00041">
    <property type="entry name" value="CUB"/>
    <property type="match status" value="1"/>
</dbReference>
<dbReference type="InterPro" id="IPR000859">
    <property type="entry name" value="CUB_dom"/>
</dbReference>
<dbReference type="STRING" id="400727.A0A2T7NKI7"/>
<dbReference type="Pfam" id="PF01562">
    <property type="entry name" value="Pep_M12B_propep"/>
    <property type="match status" value="1"/>
</dbReference>
<feature type="binding site" evidence="16 18">
    <location>
        <position position="330"/>
    </location>
    <ligand>
        <name>Zn(2+)</name>
        <dbReference type="ChEBI" id="CHEBI:29105"/>
        <note>catalytic</note>
    </ligand>
</feature>
<feature type="disulfide bond" evidence="17">
    <location>
        <begin position="258"/>
        <end position="310"/>
    </location>
</feature>
<evidence type="ECO:0000256" key="8">
    <source>
        <dbReference type="ARBA" id="ARBA00022737"/>
    </source>
</evidence>
<dbReference type="InterPro" id="IPR003582">
    <property type="entry name" value="ShKT_dom"/>
</dbReference>
<keyword evidence="13 17" id="KW-1015">Disulfide bond</keyword>
<comment type="subcellular location">
    <subcellularLocation>
        <location evidence="1">Secreted</location>
        <location evidence="1">Extracellular space</location>
        <location evidence="1">Extracellular matrix</location>
    </subcellularLocation>
</comment>
<feature type="binding site" evidence="16">
    <location>
        <position position="269"/>
    </location>
    <ligand>
        <name>Ca(2+)</name>
        <dbReference type="ChEBI" id="CHEBI:29108"/>
        <label>1</label>
    </ligand>
</feature>
<dbReference type="Pfam" id="PF01549">
    <property type="entry name" value="ShK"/>
    <property type="match status" value="3"/>
</dbReference>
<evidence type="ECO:0000256" key="9">
    <source>
        <dbReference type="ARBA" id="ARBA00022801"/>
    </source>
</evidence>
<dbReference type="InterPro" id="IPR010294">
    <property type="entry name" value="ADAMTS_spacer1"/>
</dbReference>
<dbReference type="SMART" id="SM00042">
    <property type="entry name" value="CUB"/>
    <property type="match status" value="2"/>
</dbReference>
<evidence type="ECO:0000256" key="1">
    <source>
        <dbReference type="ARBA" id="ARBA00004498"/>
    </source>
</evidence>
<evidence type="ECO:0000256" key="13">
    <source>
        <dbReference type="ARBA" id="ARBA00023157"/>
    </source>
</evidence>
<dbReference type="PROSITE" id="PS01180">
    <property type="entry name" value="CUB"/>
    <property type="match status" value="2"/>
</dbReference>
<feature type="disulfide bond" evidence="17">
    <location>
        <begin position="501"/>
        <end position="539"/>
    </location>
</feature>
<proteinExistence type="predicted"/>
<dbReference type="InterPro" id="IPR001590">
    <property type="entry name" value="Peptidase_M12B"/>
</dbReference>
<feature type="domain" description="CUB" evidence="20">
    <location>
        <begin position="1147"/>
        <end position="1252"/>
    </location>
</feature>
<dbReference type="InterPro" id="IPR024079">
    <property type="entry name" value="MetalloPept_cat_dom_sf"/>
</dbReference>
<dbReference type="GO" id="GO:0031012">
    <property type="term" value="C:extracellular matrix"/>
    <property type="evidence" value="ECO:0007669"/>
    <property type="project" value="TreeGrafter"/>
</dbReference>
<feature type="binding site" evidence="16">
    <location>
        <position position="269"/>
    </location>
    <ligand>
        <name>Ca(2+)</name>
        <dbReference type="ChEBI" id="CHEBI:29108"/>
        <label>2</label>
    </ligand>
</feature>
<keyword evidence="5" id="KW-0165">Cleavage on pair of basic residues</keyword>
<evidence type="ECO:0000256" key="12">
    <source>
        <dbReference type="ARBA" id="ARBA00023145"/>
    </source>
</evidence>
<feature type="binding site" evidence="16 18">
    <location>
        <position position="326"/>
    </location>
    <ligand>
        <name>Zn(2+)</name>
        <dbReference type="ChEBI" id="CHEBI:29105"/>
        <note>catalytic</note>
    </ligand>
</feature>
<dbReference type="Gene3D" id="3.40.1620.60">
    <property type="match status" value="1"/>
</dbReference>
<keyword evidence="7" id="KW-0732">Signal</keyword>
<evidence type="ECO:0000256" key="4">
    <source>
        <dbReference type="ARBA" id="ARBA00022670"/>
    </source>
</evidence>
<evidence type="ECO:0000256" key="10">
    <source>
        <dbReference type="ARBA" id="ARBA00022833"/>
    </source>
</evidence>
<feature type="binding site" evidence="16">
    <location>
        <position position="186"/>
    </location>
    <ligand>
        <name>Ca(2+)</name>
        <dbReference type="ChEBI" id="CHEBI:29108"/>
        <label>1</label>
    </ligand>
</feature>
<dbReference type="InterPro" id="IPR006586">
    <property type="entry name" value="ADAM_Cys-rich"/>
</dbReference>
<dbReference type="PANTHER" id="PTHR13723:SF20">
    <property type="entry name" value="A DISINTEGRIN AND METALLOPROTEINASE WITH THROMBOSPONDIN MOTIFS 13"/>
    <property type="match status" value="1"/>
</dbReference>
<evidence type="ECO:0000256" key="11">
    <source>
        <dbReference type="ARBA" id="ARBA00023049"/>
    </source>
</evidence>
<dbReference type="Gene3D" id="2.20.100.10">
    <property type="entry name" value="Thrombospondin type-1 (TSP1) repeat"/>
    <property type="match status" value="4"/>
</dbReference>
<feature type="disulfide bond" evidence="17">
    <location>
        <begin position="420"/>
        <end position="448"/>
    </location>
</feature>
<keyword evidence="2" id="KW-0964">Secreted</keyword>
<evidence type="ECO:0000256" key="15">
    <source>
        <dbReference type="PIRSR" id="PIRSR613273-1"/>
    </source>
</evidence>
<evidence type="ECO:0000256" key="17">
    <source>
        <dbReference type="PIRSR" id="PIRSR613273-3"/>
    </source>
</evidence>
<organism evidence="23 24">
    <name type="scientific">Pomacea canaliculata</name>
    <name type="common">Golden apple snail</name>
    <dbReference type="NCBI Taxonomy" id="400727"/>
    <lineage>
        <taxon>Eukaryota</taxon>
        <taxon>Metazoa</taxon>
        <taxon>Spiralia</taxon>
        <taxon>Lophotrochozoa</taxon>
        <taxon>Mollusca</taxon>
        <taxon>Gastropoda</taxon>
        <taxon>Caenogastropoda</taxon>
        <taxon>Architaenioglossa</taxon>
        <taxon>Ampullarioidea</taxon>
        <taxon>Ampullariidae</taxon>
        <taxon>Pomacea</taxon>
    </lineage>
</organism>
<gene>
    <name evidence="23" type="ORF">C0Q70_17482</name>
</gene>
<keyword evidence="9" id="KW-0378">Hydrolase</keyword>
<evidence type="ECO:0000256" key="6">
    <source>
        <dbReference type="ARBA" id="ARBA00022723"/>
    </source>
</evidence>
<evidence type="ECO:0000256" key="2">
    <source>
        <dbReference type="ARBA" id="ARBA00022525"/>
    </source>
</evidence>
<dbReference type="FunFam" id="2.20.100.10:FF:000005">
    <property type="entry name" value="ADAM metallopeptidase with thrombospondin type 1 motif 9"/>
    <property type="match status" value="2"/>
</dbReference>
<feature type="domain" description="Peptidase M12B" evidence="21">
    <location>
        <begin position="183"/>
        <end position="375"/>
    </location>
</feature>
<feature type="disulfide bond" evidence="17">
    <location>
        <begin position="497"/>
        <end position="534"/>
    </location>
</feature>
<dbReference type="Pfam" id="PF00431">
    <property type="entry name" value="CUB"/>
    <property type="match status" value="1"/>
</dbReference>
<evidence type="ECO:0000256" key="5">
    <source>
        <dbReference type="ARBA" id="ARBA00022685"/>
    </source>
</evidence>
<comment type="caution">
    <text evidence="18">Lacks conserved residue(s) required for the propagation of feature annotation.</text>
</comment>
<feature type="domain" description="ShKT" evidence="22">
    <location>
        <begin position="1051"/>
        <end position="1085"/>
    </location>
</feature>
<dbReference type="Gene3D" id="2.60.120.830">
    <property type="match status" value="1"/>
</dbReference>
<dbReference type="PROSITE" id="PS50092">
    <property type="entry name" value="TSP1"/>
    <property type="match status" value="3"/>
</dbReference>
<dbReference type="InterPro" id="IPR013273">
    <property type="entry name" value="ADAMTS/ADAMTS-like"/>
</dbReference>
<dbReference type="InterPro" id="IPR041645">
    <property type="entry name" value="ADAMTS_CR_2"/>
</dbReference>
<dbReference type="Gene3D" id="3.40.390.10">
    <property type="entry name" value="Collagenase (Catalytic Domain)"/>
    <property type="match status" value="1"/>
</dbReference>
<dbReference type="InterPro" id="IPR000884">
    <property type="entry name" value="TSP1_rpt"/>
</dbReference>
<dbReference type="InterPro" id="IPR050439">
    <property type="entry name" value="ADAMTS_ADAMTS-like"/>
</dbReference>
<keyword evidence="10 16" id="KW-0862">Zinc</keyword>
<feature type="disulfide bond" evidence="19">
    <location>
        <begin position="1051"/>
        <end position="1085"/>
    </location>
</feature>
<dbReference type="PANTHER" id="PTHR13723">
    <property type="entry name" value="ADAMTS A DISINTEGRIN AND METALLOPROTEASE WITH THROMBOSPONDIN MOTIFS PROTEASE"/>
    <property type="match status" value="1"/>
</dbReference>
<accession>A0A2T7NKI7</accession>
<evidence type="ECO:0000256" key="14">
    <source>
        <dbReference type="ARBA" id="ARBA00023180"/>
    </source>
</evidence>
<dbReference type="GO" id="GO:0006508">
    <property type="term" value="P:proteolysis"/>
    <property type="evidence" value="ECO:0007669"/>
    <property type="project" value="UniProtKB-KW"/>
</dbReference>
<dbReference type="SUPFAM" id="SSF82895">
    <property type="entry name" value="TSP-1 type 1 repeat"/>
    <property type="match status" value="4"/>
</dbReference>
<protein>
    <recommendedName>
        <fullName evidence="25">Peptidase M12B domain-containing protein</fullName>
    </recommendedName>
</protein>
<sequence>MGMRTASKPSRVPVSFHRDLSPKDLNHYFGVQAKHDAVPDYELVHLKKSKPRRSTTAEKEPLQYDFSAFGENYSLDLEHNDKLIAPGTNDDCYYYGTSSNHNDSNVAISTCSGVMGMVRLPDRDYDLWIQPVLKKHHNRARRSINSAEPHIVVKRSTPGPDGAPAAVSSLVSDIRRRRDADDRYAEMLLVADKTMHEAHGDDLRNFLLAVANVASRILADQSIGTPIHLSVVKINILEDDEPGLTIVEDVTETLQSFCSWQEKFNVKDDNNPQHYDGAALFTRLDIIFQGVKDTTGYATVAGMCGDKKRCSYNQDTGLNTGVTLAHETGHTLGMVHDGADNSCPDKTNMMSSGGMGGKTALFWSECSRKALHDFLATFLYTGVHRDVPQNVLALPKELPGVLYDGDEQCRMFAGEGSTICTGTTRIIQSGGDECERLFCFDPEYAGTCIGDSVPRMDGTMCGDRKYCMRGQCVDIGPDGPPAVDGGWSDFDQEWSPCSRSCGGGVRVKTRRCNNPKPRLGGKPCQGLKIMAELCNMQPCSISQEIYRNEQCALTDSDPYNGNLYHWVPISDTGSQQCELHCKADGRGSVVLRQLDRKNFYKDGTICSATNASFSRCVDGICLSFGCDGKSGSSYQFDTCGVCGGQGETCSKITGKYSQGEKEQYVTFVTIPEKATSIFITNTNPFTQMTIKIGNNRIFNKVGTMQDRPGRYSLDGVTVVYGLNPESIKIDGPLPLPIEAQVWRRFADSEFMNAGPVITYEYYVPSTSGPSEYVWQATNGVCSKKCGGGVYNRLITCTRKAGGAVVDDHFCNVNEKPSITGDACNNQACPPIWKVGRYSTCSKTCGGGSQTRQLRCVRDMDGTEEDVDASSCPADQRPADTRNCNEDVACPSVWSTGAWSACSLTCGKGVQTRTITCVKDATSNEPVSDSLCDASAKPNEQQSCVLAVCNPEITGDDCKDTTSCGKYEPAMCKDYAAFAKTSCMKTCVFCTPRAFWVSICSLICEDKIAECPGYGSSVCTGTYEAWAKENCAKMCGFCTGGSEAAATTPAACEDKNTQCKDYGMSVCTGQYAEWAKLTCPKMCGFCSASNLGSTDACKDVFDNCPGYGPSMCTNYADWALQNCRKYCNKCAARRRRSVLMPPSPRSLCNTVLTARQGSLALIGHPLDMSCDHVIVAPIGSSVHLSFNDVLISCEEGDWLEVQEEGGSVKKGKSRHDLCNAGRPREWTTRGNVVTIRMSVATPGHGYNMTYSMLQAPPRPGCDRLLTNPTGILSSPGFPEEYPSNKLCVTTIVAPPGYSVRLSFSFLELESDDCSKDSVTLLDQDKGIKDVFCGVQANLLWESKSNKIKVFFASDNQNSAKGFLASYKFIGPCF</sequence>
<evidence type="ECO:0000256" key="16">
    <source>
        <dbReference type="PIRSR" id="PIRSR613273-2"/>
    </source>
</evidence>
<keyword evidence="24" id="KW-1185">Reference proteome</keyword>
<dbReference type="PRINTS" id="PR01857">
    <property type="entry name" value="ADAMTSFAMILY"/>
</dbReference>
<dbReference type="PROSITE" id="PS51670">
    <property type="entry name" value="SHKT"/>
    <property type="match status" value="2"/>
</dbReference>
<dbReference type="OrthoDB" id="6156443at2759"/>
<dbReference type="Gene3D" id="2.60.120.290">
    <property type="entry name" value="Spermadhesin, CUB domain"/>
    <property type="match status" value="2"/>
</dbReference>
<comment type="cofactor">
    <cofactor evidence="16">
        <name>Zn(2+)</name>
        <dbReference type="ChEBI" id="CHEBI:29105"/>
    </cofactor>
    <text evidence="16">Binds 1 zinc ion per subunit.</text>
</comment>
<feature type="disulfide bond" evidence="17">
    <location>
        <begin position="343"/>
        <end position="366"/>
    </location>
</feature>
<evidence type="ECO:0000259" key="22">
    <source>
        <dbReference type="PROSITE" id="PS51670"/>
    </source>
</evidence>
<keyword evidence="14" id="KW-0325">Glycoprotein</keyword>
<keyword evidence="11" id="KW-0482">Metalloprotease</keyword>
<dbReference type="Pfam" id="PF17771">
    <property type="entry name" value="ADAMTS_CR_2"/>
    <property type="match status" value="1"/>
</dbReference>
<keyword evidence="3" id="KW-0272">Extracellular matrix</keyword>
<evidence type="ECO:0000313" key="24">
    <source>
        <dbReference type="Proteomes" id="UP000245119"/>
    </source>
</evidence>
<keyword evidence="16" id="KW-0106">Calcium</keyword>
<dbReference type="Pfam" id="PF19030">
    <property type="entry name" value="TSP1_ADAMTS"/>
    <property type="match status" value="3"/>
</dbReference>
<evidence type="ECO:0000256" key="3">
    <source>
        <dbReference type="ARBA" id="ARBA00022530"/>
    </source>
</evidence>